<name>B4L4Z3_DROMO</name>
<feature type="chain" id="PRO_5006456963" evidence="2">
    <location>
        <begin position="23"/>
        <end position="422"/>
    </location>
</feature>
<dbReference type="InParanoid" id="B4L4Z3"/>
<dbReference type="AlphaFoldDB" id="B4L4Z3"/>
<accession>B4L4Z3</accession>
<feature type="signal peptide" evidence="2">
    <location>
        <begin position="1"/>
        <end position="22"/>
    </location>
</feature>
<dbReference type="Proteomes" id="UP000009192">
    <property type="component" value="Unassembled WGS sequence"/>
</dbReference>
<evidence type="ECO:0000256" key="2">
    <source>
        <dbReference type="SAM" id="SignalP"/>
    </source>
</evidence>
<evidence type="ECO:0000256" key="1">
    <source>
        <dbReference type="SAM" id="MobiDB-lite"/>
    </source>
</evidence>
<keyword evidence="4" id="KW-1185">Reference proteome</keyword>
<sequence>MRSLNVFILGLIGVSLPFHSASERCDIPTSSAIPPLIVTQLGSKHWVSVTGPILTLESSESVDLYCESGFKYYITSYERYEEFDTNRTTISCKRNRFILPHYSNEPEVEAVSCLGNAISPIFESRTSMPDCEGYMSLVVGRTFEEFGSLKSFAICYDIDKQQLKYISYTAYTKWLEPTQAGQLNRLGLDIEVIYSQHLFKPYGSESVEAAFRDDRRLKSLFGTKTFEYATLIQDEPLSSGQGEFKEMLSIIWLRALLNGNWRHFLNALKSASINAKYDVNVGVSGTISLPTTIACNDSRQLSVELDSGYTVTVPALIWAQVRAVAPNANVTEEFVIIAHNSPFLKIDERNELCESMCHEVPWLRQSLFSKLQQYPVYGLAQCCHVADVQHKLENFPKSQAAPNSRDLPPLPPPFENLSKNTT</sequence>
<feature type="region of interest" description="Disordered" evidence="1">
    <location>
        <begin position="396"/>
        <end position="422"/>
    </location>
</feature>
<dbReference type="eggNOG" id="ENOG502TBS1">
    <property type="taxonomic scope" value="Eukaryota"/>
</dbReference>
<evidence type="ECO:0000313" key="4">
    <source>
        <dbReference type="Proteomes" id="UP000009192"/>
    </source>
</evidence>
<dbReference type="FunCoup" id="B4L4Z3">
    <property type="interactions" value="1"/>
</dbReference>
<organism evidence="3 4">
    <name type="scientific">Drosophila mojavensis</name>
    <name type="common">Fruit fly</name>
    <dbReference type="NCBI Taxonomy" id="7230"/>
    <lineage>
        <taxon>Eukaryota</taxon>
        <taxon>Metazoa</taxon>
        <taxon>Ecdysozoa</taxon>
        <taxon>Arthropoda</taxon>
        <taxon>Hexapoda</taxon>
        <taxon>Insecta</taxon>
        <taxon>Pterygota</taxon>
        <taxon>Neoptera</taxon>
        <taxon>Endopterygota</taxon>
        <taxon>Diptera</taxon>
        <taxon>Brachycera</taxon>
        <taxon>Muscomorpha</taxon>
        <taxon>Ephydroidea</taxon>
        <taxon>Drosophilidae</taxon>
        <taxon>Drosophila</taxon>
    </lineage>
</organism>
<dbReference type="EMBL" id="CH933811">
    <property type="protein sequence ID" value="EDW06252.2"/>
    <property type="molecule type" value="Genomic_DNA"/>
</dbReference>
<dbReference type="HOGENOM" id="CLU_636596_0_0_1"/>
<gene>
    <name evidence="3" type="primary">Dmoj\GI21626</name>
    <name evidence="3" type="ORF">Dmoj_GI21626</name>
</gene>
<keyword evidence="2" id="KW-0732">Signal</keyword>
<dbReference type="OrthoDB" id="8017601at2759"/>
<reference evidence="3 4" key="1">
    <citation type="journal article" date="2007" name="Nature">
        <title>Evolution of genes and genomes on the Drosophila phylogeny.</title>
        <authorList>
            <consortium name="Drosophila 12 Genomes Consortium"/>
            <person name="Clark A.G."/>
            <person name="Eisen M.B."/>
            <person name="Smith D.R."/>
            <person name="Bergman C.M."/>
            <person name="Oliver B."/>
            <person name="Markow T.A."/>
            <person name="Kaufman T.C."/>
            <person name="Kellis M."/>
            <person name="Gelbart W."/>
            <person name="Iyer V.N."/>
            <person name="Pollard D.A."/>
            <person name="Sackton T.B."/>
            <person name="Larracuente A.M."/>
            <person name="Singh N.D."/>
            <person name="Abad J.P."/>
            <person name="Abt D.N."/>
            <person name="Adryan B."/>
            <person name="Aguade M."/>
            <person name="Akashi H."/>
            <person name="Anderson W.W."/>
            <person name="Aquadro C.F."/>
            <person name="Ardell D.H."/>
            <person name="Arguello R."/>
            <person name="Artieri C.G."/>
            <person name="Barbash D.A."/>
            <person name="Barker D."/>
            <person name="Barsanti P."/>
            <person name="Batterham P."/>
            <person name="Batzoglou S."/>
            <person name="Begun D."/>
            <person name="Bhutkar A."/>
            <person name="Blanco E."/>
            <person name="Bosak S.A."/>
            <person name="Bradley R.K."/>
            <person name="Brand A.D."/>
            <person name="Brent M.R."/>
            <person name="Brooks A.N."/>
            <person name="Brown R.H."/>
            <person name="Butlin R.K."/>
            <person name="Caggese C."/>
            <person name="Calvi B.R."/>
            <person name="Bernardo de Carvalho A."/>
            <person name="Caspi A."/>
            <person name="Castrezana S."/>
            <person name="Celniker S.E."/>
            <person name="Chang J.L."/>
            <person name="Chapple C."/>
            <person name="Chatterji S."/>
            <person name="Chinwalla A."/>
            <person name="Civetta A."/>
            <person name="Clifton S.W."/>
            <person name="Comeron J.M."/>
            <person name="Costello J.C."/>
            <person name="Coyne J.A."/>
            <person name="Daub J."/>
            <person name="David R.G."/>
            <person name="Delcher A.L."/>
            <person name="Delehaunty K."/>
            <person name="Do C.B."/>
            <person name="Ebling H."/>
            <person name="Edwards K."/>
            <person name="Eickbush T."/>
            <person name="Evans J.D."/>
            <person name="Filipski A."/>
            <person name="Findeiss S."/>
            <person name="Freyhult E."/>
            <person name="Fulton L."/>
            <person name="Fulton R."/>
            <person name="Garcia A.C."/>
            <person name="Gardiner A."/>
            <person name="Garfield D.A."/>
            <person name="Garvin B.E."/>
            <person name="Gibson G."/>
            <person name="Gilbert D."/>
            <person name="Gnerre S."/>
            <person name="Godfrey J."/>
            <person name="Good R."/>
            <person name="Gotea V."/>
            <person name="Gravely B."/>
            <person name="Greenberg A.J."/>
            <person name="Griffiths-Jones S."/>
            <person name="Gross S."/>
            <person name="Guigo R."/>
            <person name="Gustafson E.A."/>
            <person name="Haerty W."/>
            <person name="Hahn M.W."/>
            <person name="Halligan D.L."/>
            <person name="Halpern A.L."/>
            <person name="Halter G.M."/>
            <person name="Han M.V."/>
            <person name="Heger A."/>
            <person name="Hillier L."/>
            <person name="Hinrichs A.S."/>
            <person name="Holmes I."/>
            <person name="Hoskins R.A."/>
            <person name="Hubisz M.J."/>
            <person name="Hultmark D."/>
            <person name="Huntley M.A."/>
            <person name="Jaffe D.B."/>
            <person name="Jagadeeshan S."/>
            <person name="Jeck W.R."/>
            <person name="Johnson J."/>
            <person name="Jones C.D."/>
            <person name="Jordan W.C."/>
            <person name="Karpen G.H."/>
            <person name="Kataoka E."/>
            <person name="Keightley P.D."/>
            <person name="Kheradpour P."/>
            <person name="Kirkness E.F."/>
            <person name="Koerich L.B."/>
            <person name="Kristiansen K."/>
            <person name="Kudrna D."/>
            <person name="Kulathinal R.J."/>
            <person name="Kumar S."/>
            <person name="Kwok R."/>
            <person name="Lander E."/>
            <person name="Langley C.H."/>
            <person name="Lapoint R."/>
            <person name="Lazzaro B.P."/>
            <person name="Lee S.J."/>
            <person name="Levesque L."/>
            <person name="Li R."/>
            <person name="Lin C.F."/>
            <person name="Lin M.F."/>
            <person name="Lindblad-Toh K."/>
            <person name="Llopart A."/>
            <person name="Long M."/>
            <person name="Low L."/>
            <person name="Lozovsky E."/>
            <person name="Lu J."/>
            <person name="Luo M."/>
            <person name="Machado C.A."/>
            <person name="Makalowski W."/>
            <person name="Marzo M."/>
            <person name="Matsuda M."/>
            <person name="Matzkin L."/>
            <person name="McAllister B."/>
            <person name="McBride C.S."/>
            <person name="McKernan B."/>
            <person name="McKernan K."/>
            <person name="Mendez-Lago M."/>
            <person name="Minx P."/>
            <person name="Mollenhauer M.U."/>
            <person name="Montooth K."/>
            <person name="Mount S.M."/>
            <person name="Mu X."/>
            <person name="Myers E."/>
            <person name="Negre B."/>
            <person name="Newfeld S."/>
            <person name="Nielsen R."/>
            <person name="Noor M.A."/>
            <person name="O'Grady P."/>
            <person name="Pachter L."/>
            <person name="Papaceit M."/>
            <person name="Parisi M.J."/>
            <person name="Parisi M."/>
            <person name="Parts L."/>
            <person name="Pedersen J.S."/>
            <person name="Pesole G."/>
            <person name="Phillippy A.M."/>
            <person name="Ponting C.P."/>
            <person name="Pop M."/>
            <person name="Porcelli D."/>
            <person name="Powell J.R."/>
            <person name="Prohaska S."/>
            <person name="Pruitt K."/>
            <person name="Puig M."/>
            <person name="Quesneville H."/>
            <person name="Ram K.R."/>
            <person name="Rand D."/>
            <person name="Rasmussen M.D."/>
            <person name="Reed L.K."/>
            <person name="Reenan R."/>
            <person name="Reily A."/>
            <person name="Remington K.A."/>
            <person name="Rieger T.T."/>
            <person name="Ritchie M.G."/>
            <person name="Robin C."/>
            <person name="Rogers Y.H."/>
            <person name="Rohde C."/>
            <person name="Rozas J."/>
            <person name="Rubenfield M.J."/>
            <person name="Ruiz A."/>
            <person name="Russo S."/>
            <person name="Salzberg S.L."/>
            <person name="Sanchez-Gracia A."/>
            <person name="Saranga D.J."/>
            <person name="Sato H."/>
            <person name="Schaeffer S.W."/>
            <person name="Schatz M.C."/>
            <person name="Schlenke T."/>
            <person name="Schwartz R."/>
            <person name="Segarra C."/>
            <person name="Singh R.S."/>
            <person name="Sirot L."/>
            <person name="Sirota M."/>
            <person name="Sisneros N.B."/>
            <person name="Smith C.D."/>
            <person name="Smith T.F."/>
            <person name="Spieth J."/>
            <person name="Stage D.E."/>
            <person name="Stark A."/>
            <person name="Stephan W."/>
            <person name="Strausberg R.L."/>
            <person name="Strempel S."/>
            <person name="Sturgill D."/>
            <person name="Sutton G."/>
            <person name="Sutton G.G."/>
            <person name="Tao W."/>
            <person name="Teichmann S."/>
            <person name="Tobari Y.N."/>
            <person name="Tomimura Y."/>
            <person name="Tsolas J.M."/>
            <person name="Valente V.L."/>
            <person name="Venter E."/>
            <person name="Venter J.C."/>
            <person name="Vicario S."/>
            <person name="Vieira F.G."/>
            <person name="Vilella A.J."/>
            <person name="Villasante A."/>
            <person name="Walenz B."/>
            <person name="Wang J."/>
            <person name="Wasserman M."/>
            <person name="Watts T."/>
            <person name="Wilson D."/>
            <person name="Wilson R.K."/>
            <person name="Wing R.A."/>
            <person name="Wolfner M.F."/>
            <person name="Wong A."/>
            <person name="Wong G.K."/>
            <person name="Wu C.I."/>
            <person name="Wu G."/>
            <person name="Yamamoto D."/>
            <person name="Yang H.P."/>
            <person name="Yang S.P."/>
            <person name="Yorke J.A."/>
            <person name="Yoshida K."/>
            <person name="Zdobnov E."/>
            <person name="Zhang P."/>
            <person name="Zhang Y."/>
            <person name="Zimin A.V."/>
            <person name="Baldwin J."/>
            <person name="Abdouelleil A."/>
            <person name="Abdulkadir J."/>
            <person name="Abebe A."/>
            <person name="Abera B."/>
            <person name="Abreu J."/>
            <person name="Acer S.C."/>
            <person name="Aftuck L."/>
            <person name="Alexander A."/>
            <person name="An P."/>
            <person name="Anderson E."/>
            <person name="Anderson S."/>
            <person name="Arachi H."/>
            <person name="Azer M."/>
            <person name="Bachantsang P."/>
            <person name="Barry A."/>
            <person name="Bayul T."/>
            <person name="Berlin A."/>
            <person name="Bessette D."/>
            <person name="Bloom T."/>
            <person name="Blye J."/>
            <person name="Boguslavskiy L."/>
            <person name="Bonnet C."/>
            <person name="Boukhgalter B."/>
            <person name="Bourzgui I."/>
            <person name="Brown A."/>
            <person name="Cahill P."/>
            <person name="Channer S."/>
            <person name="Cheshatsang Y."/>
            <person name="Chuda L."/>
            <person name="Citroen M."/>
            <person name="Collymore A."/>
            <person name="Cooke P."/>
            <person name="Costello M."/>
            <person name="D'Aco K."/>
            <person name="Daza R."/>
            <person name="De Haan G."/>
            <person name="DeGray S."/>
            <person name="DeMaso C."/>
            <person name="Dhargay N."/>
            <person name="Dooley K."/>
            <person name="Dooley E."/>
            <person name="Doricent M."/>
            <person name="Dorje P."/>
            <person name="Dorjee K."/>
            <person name="Dupes A."/>
            <person name="Elong R."/>
            <person name="Falk J."/>
            <person name="Farina A."/>
            <person name="Faro S."/>
            <person name="Ferguson D."/>
            <person name="Fisher S."/>
            <person name="Foley C.D."/>
            <person name="Franke A."/>
            <person name="Friedrich D."/>
            <person name="Gadbois L."/>
            <person name="Gearin G."/>
            <person name="Gearin C.R."/>
            <person name="Giannoukos G."/>
            <person name="Goode T."/>
            <person name="Graham J."/>
            <person name="Grandbois E."/>
            <person name="Grewal S."/>
            <person name="Gyaltsen K."/>
            <person name="Hafez N."/>
            <person name="Hagos B."/>
            <person name="Hall J."/>
            <person name="Henson C."/>
            <person name="Hollinger A."/>
            <person name="Honan T."/>
            <person name="Huard M.D."/>
            <person name="Hughes L."/>
            <person name="Hurhula B."/>
            <person name="Husby M.E."/>
            <person name="Kamat A."/>
            <person name="Kanga B."/>
            <person name="Kashin S."/>
            <person name="Khazanovich D."/>
            <person name="Kisner P."/>
            <person name="Lance K."/>
            <person name="Lara M."/>
            <person name="Lee W."/>
            <person name="Lennon N."/>
            <person name="Letendre F."/>
            <person name="LeVine R."/>
            <person name="Lipovsky A."/>
            <person name="Liu X."/>
            <person name="Liu J."/>
            <person name="Liu S."/>
            <person name="Lokyitsang T."/>
            <person name="Lokyitsang Y."/>
            <person name="Lubonja R."/>
            <person name="Lui A."/>
            <person name="MacDonald P."/>
            <person name="Magnisalis V."/>
            <person name="Maru K."/>
            <person name="Matthews C."/>
            <person name="McCusker W."/>
            <person name="McDonough S."/>
            <person name="Mehta T."/>
            <person name="Meldrim J."/>
            <person name="Meneus L."/>
            <person name="Mihai O."/>
            <person name="Mihalev A."/>
            <person name="Mihova T."/>
            <person name="Mittelman R."/>
            <person name="Mlenga V."/>
            <person name="Montmayeur A."/>
            <person name="Mulrain L."/>
            <person name="Navidi A."/>
            <person name="Naylor J."/>
            <person name="Negash T."/>
            <person name="Nguyen T."/>
            <person name="Nguyen N."/>
            <person name="Nicol R."/>
            <person name="Norbu C."/>
            <person name="Norbu N."/>
            <person name="Novod N."/>
            <person name="O'Neill B."/>
            <person name="Osman S."/>
            <person name="Markiewicz E."/>
            <person name="Oyono O.L."/>
            <person name="Patti C."/>
            <person name="Phunkhang P."/>
            <person name="Pierre F."/>
            <person name="Priest M."/>
            <person name="Raghuraman S."/>
            <person name="Rege F."/>
            <person name="Reyes R."/>
            <person name="Rise C."/>
            <person name="Rogov P."/>
            <person name="Ross K."/>
            <person name="Ryan E."/>
            <person name="Settipalli S."/>
            <person name="Shea T."/>
            <person name="Sherpa N."/>
            <person name="Shi L."/>
            <person name="Shih D."/>
            <person name="Sparrow T."/>
            <person name="Spaulding J."/>
            <person name="Stalker J."/>
            <person name="Stange-Thomann N."/>
            <person name="Stavropoulos S."/>
            <person name="Stone C."/>
            <person name="Strader C."/>
            <person name="Tesfaye S."/>
            <person name="Thomson T."/>
            <person name="Thoulutsang Y."/>
            <person name="Thoulutsang D."/>
            <person name="Topham K."/>
            <person name="Topping I."/>
            <person name="Tsamla T."/>
            <person name="Vassiliev H."/>
            <person name="Vo A."/>
            <person name="Wangchuk T."/>
            <person name="Wangdi T."/>
            <person name="Weiand M."/>
            <person name="Wilkinson J."/>
            <person name="Wilson A."/>
            <person name="Yadav S."/>
            <person name="Young G."/>
            <person name="Yu Q."/>
            <person name="Zembek L."/>
            <person name="Zhong D."/>
            <person name="Zimmer A."/>
            <person name="Zwirko Z."/>
            <person name="Jaffe D.B."/>
            <person name="Alvarez P."/>
            <person name="Brockman W."/>
            <person name="Butler J."/>
            <person name="Chin C."/>
            <person name="Gnerre S."/>
            <person name="Grabherr M."/>
            <person name="Kleber M."/>
            <person name="Mauceli E."/>
            <person name="MacCallum I."/>
        </authorList>
    </citation>
    <scope>NUCLEOTIDE SEQUENCE [LARGE SCALE GENOMIC DNA]</scope>
    <source>
        <strain evidence="4">Tucson 15081-1352.22</strain>
    </source>
</reference>
<protein>
    <submittedName>
        <fullName evidence="3">Uncharacterized protein, isoform C</fullName>
    </submittedName>
</protein>
<evidence type="ECO:0000313" key="3">
    <source>
        <dbReference type="EMBL" id="EDW06252.2"/>
    </source>
</evidence>
<proteinExistence type="predicted"/>